<evidence type="ECO:0000313" key="2">
    <source>
        <dbReference type="EMBL" id="GGH27098.1"/>
    </source>
</evidence>
<dbReference type="PROSITE" id="PS51257">
    <property type="entry name" value="PROKAR_LIPOPROTEIN"/>
    <property type="match status" value="1"/>
</dbReference>
<reference evidence="3" key="1">
    <citation type="journal article" date="2019" name="Int. J. Syst. Evol. Microbiol.">
        <title>The Global Catalogue of Microorganisms (GCM) 10K type strain sequencing project: providing services to taxonomists for standard genome sequencing and annotation.</title>
        <authorList>
            <consortium name="The Broad Institute Genomics Platform"/>
            <consortium name="The Broad Institute Genome Sequencing Center for Infectious Disease"/>
            <person name="Wu L."/>
            <person name="Ma J."/>
        </authorList>
    </citation>
    <scope>NUCLEOTIDE SEQUENCE [LARGE SCALE GENOMIC DNA]</scope>
    <source>
        <strain evidence="3">CGMCC 1.12769</strain>
    </source>
</reference>
<proteinExistence type="predicted"/>
<feature type="chain" id="PRO_5047442472" description="Lipocalin-like domain-containing protein" evidence="1">
    <location>
        <begin position="20"/>
        <end position="126"/>
    </location>
</feature>
<dbReference type="RefSeq" id="WP_188539786.1">
    <property type="nucleotide sequence ID" value="NZ_BMFT01000001.1"/>
</dbReference>
<organism evidence="2 3">
    <name type="scientific">Paenibacillus segetis</name>
    <dbReference type="NCBI Taxonomy" id="1325360"/>
    <lineage>
        <taxon>Bacteria</taxon>
        <taxon>Bacillati</taxon>
        <taxon>Bacillota</taxon>
        <taxon>Bacilli</taxon>
        <taxon>Bacillales</taxon>
        <taxon>Paenibacillaceae</taxon>
        <taxon>Paenibacillus</taxon>
    </lineage>
</organism>
<accession>A0ABQ1YJF2</accession>
<feature type="signal peptide" evidence="1">
    <location>
        <begin position="1"/>
        <end position="19"/>
    </location>
</feature>
<dbReference type="Proteomes" id="UP000659344">
    <property type="component" value="Unassembled WGS sequence"/>
</dbReference>
<evidence type="ECO:0008006" key="4">
    <source>
        <dbReference type="Google" id="ProtNLM"/>
    </source>
</evidence>
<evidence type="ECO:0000313" key="3">
    <source>
        <dbReference type="Proteomes" id="UP000659344"/>
    </source>
</evidence>
<name>A0ABQ1YJF2_9BACL</name>
<protein>
    <recommendedName>
        <fullName evidence="4">Lipocalin-like domain-containing protein</fullName>
    </recommendedName>
</protein>
<sequence length="126" mass="14845">MRKWLVLTMLLVLSLTLISCSKSNQSLLLGVWEADQASQKEGTEESITGYNHWEVSEGKIICKNFNFEIQGDKEIKKFTDETRELQYTWESNNQLKIDNQVFEIKMKKNEMNIINENVDVHFNRQK</sequence>
<evidence type="ECO:0000256" key="1">
    <source>
        <dbReference type="SAM" id="SignalP"/>
    </source>
</evidence>
<dbReference type="EMBL" id="BMFT01000001">
    <property type="protein sequence ID" value="GGH27098.1"/>
    <property type="molecule type" value="Genomic_DNA"/>
</dbReference>
<gene>
    <name evidence="2" type="ORF">GCM10008013_28360</name>
</gene>
<keyword evidence="3" id="KW-1185">Reference proteome</keyword>
<keyword evidence="1" id="KW-0732">Signal</keyword>
<comment type="caution">
    <text evidence="2">The sequence shown here is derived from an EMBL/GenBank/DDBJ whole genome shotgun (WGS) entry which is preliminary data.</text>
</comment>